<dbReference type="SMART" id="SM00448">
    <property type="entry name" value="REC"/>
    <property type="match status" value="1"/>
</dbReference>
<dbReference type="InterPro" id="IPR039420">
    <property type="entry name" value="WalR-like"/>
</dbReference>
<dbReference type="InterPro" id="IPR001867">
    <property type="entry name" value="OmpR/PhoB-type_DNA-bd"/>
</dbReference>
<evidence type="ECO:0000256" key="3">
    <source>
        <dbReference type="PROSITE-ProRule" id="PRU01091"/>
    </source>
</evidence>
<evidence type="ECO:0000256" key="1">
    <source>
        <dbReference type="ARBA" id="ARBA00023125"/>
    </source>
</evidence>
<organism evidence="6 7">
    <name type="scientific">Luteibacter yeojuensis</name>
    <dbReference type="NCBI Taxonomy" id="345309"/>
    <lineage>
        <taxon>Bacteria</taxon>
        <taxon>Pseudomonadati</taxon>
        <taxon>Pseudomonadota</taxon>
        <taxon>Gammaproteobacteria</taxon>
        <taxon>Lysobacterales</taxon>
        <taxon>Rhodanobacteraceae</taxon>
        <taxon>Luteibacter</taxon>
    </lineage>
</organism>
<dbReference type="GO" id="GO:0005829">
    <property type="term" value="C:cytosol"/>
    <property type="evidence" value="ECO:0007669"/>
    <property type="project" value="TreeGrafter"/>
</dbReference>
<dbReference type="Gene3D" id="1.10.10.10">
    <property type="entry name" value="Winged helix-like DNA-binding domain superfamily/Winged helix DNA-binding domain"/>
    <property type="match status" value="1"/>
</dbReference>
<keyword evidence="2" id="KW-0597">Phosphoprotein</keyword>
<evidence type="ECO:0000313" key="7">
    <source>
        <dbReference type="Proteomes" id="UP000033651"/>
    </source>
</evidence>
<comment type="caution">
    <text evidence="6">The sequence shown here is derived from an EMBL/GenBank/DDBJ whole genome shotgun (WGS) entry which is preliminary data.</text>
</comment>
<dbReference type="GO" id="GO:0000156">
    <property type="term" value="F:phosphorelay response regulator activity"/>
    <property type="evidence" value="ECO:0007669"/>
    <property type="project" value="TreeGrafter"/>
</dbReference>
<dbReference type="OrthoDB" id="9802426at2"/>
<dbReference type="InterPro" id="IPR011006">
    <property type="entry name" value="CheY-like_superfamily"/>
</dbReference>
<dbReference type="PROSITE" id="PS51755">
    <property type="entry name" value="OMPR_PHOB"/>
    <property type="match status" value="1"/>
</dbReference>
<dbReference type="GO" id="GO:0032993">
    <property type="term" value="C:protein-DNA complex"/>
    <property type="evidence" value="ECO:0007669"/>
    <property type="project" value="TreeGrafter"/>
</dbReference>
<protein>
    <submittedName>
        <fullName evidence="6">Transcriptional regulator</fullName>
    </submittedName>
</protein>
<feature type="domain" description="OmpR/PhoB-type" evidence="5">
    <location>
        <begin position="124"/>
        <end position="222"/>
    </location>
</feature>
<dbReference type="PANTHER" id="PTHR48111">
    <property type="entry name" value="REGULATOR OF RPOS"/>
    <property type="match status" value="1"/>
</dbReference>
<feature type="modified residue" description="4-aspartylphosphate" evidence="2">
    <location>
        <position position="51"/>
    </location>
</feature>
<dbReference type="PATRIC" id="fig|345309.4.peg.3506"/>
<evidence type="ECO:0000313" key="6">
    <source>
        <dbReference type="EMBL" id="KJV26465.1"/>
    </source>
</evidence>
<dbReference type="Proteomes" id="UP000033651">
    <property type="component" value="Unassembled WGS sequence"/>
</dbReference>
<dbReference type="Gene3D" id="6.10.250.690">
    <property type="match status" value="1"/>
</dbReference>
<dbReference type="InterPro" id="IPR036388">
    <property type="entry name" value="WH-like_DNA-bd_sf"/>
</dbReference>
<sequence length="229" mass="25204">MRVLLVEDETELADALRAALQRHGLVIDVAPNLLQAGEALRQGVHDLVVLDRQLPDGDGVSLIRKAREHLPGVPVIVLTARGSLPDRIAGLDQGADDYLVKPFEVEELLARIRAVSRRQSPRDVPRANVANLSFDFGAHEASIAGTTLRLPRRQLLVLEALCLRHGRTVSRNDLIEAVYDFDDEIQSNALDAHISKLRRSLDDAGADVDIHVIRGVGYLLRGKVHGKVR</sequence>
<dbReference type="PROSITE" id="PS50110">
    <property type="entry name" value="RESPONSE_REGULATORY"/>
    <property type="match status" value="1"/>
</dbReference>
<dbReference type="SMART" id="SM00862">
    <property type="entry name" value="Trans_reg_C"/>
    <property type="match status" value="1"/>
</dbReference>
<dbReference type="InterPro" id="IPR001789">
    <property type="entry name" value="Sig_transdc_resp-reg_receiver"/>
</dbReference>
<accession>A0A0F3K5B8</accession>
<dbReference type="Pfam" id="PF00486">
    <property type="entry name" value="Trans_reg_C"/>
    <property type="match status" value="1"/>
</dbReference>
<name>A0A0F3K5B8_9GAMM</name>
<proteinExistence type="predicted"/>
<dbReference type="CDD" id="cd00383">
    <property type="entry name" value="trans_reg_C"/>
    <property type="match status" value="1"/>
</dbReference>
<feature type="domain" description="Response regulatory" evidence="4">
    <location>
        <begin position="2"/>
        <end position="116"/>
    </location>
</feature>
<dbReference type="PANTHER" id="PTHR48111:SF36">
    <property type="entry name" value="TRANSCRIPTIONAL REGULATORY PROTEIN CUTR"/>
    <property type="match status" value="1"/>
</dbReference>
<feature type="DNA-binding region" description="OmpR/PhoB-type" evidence="3">
    <location>
        <begin position="124"/>
        <end position="222"/>
    </location>
</feature>
<dbReference type="Gene3D" id="3.40.50.2300">
    <property type="match status" value="1"/>
</dbReference>
<keyword evidence="1 3" id="KW-0238">DNA-binding</keyword>
<evidence type="ECO:0000259" key="5">
    <source>
        <dbReference type="PROSITE" id="PS51755"/>
    </source>
</evidence>
<dbReference type="SUPFAM" id="SSF52172">
    <property type="entry name" value="CheY-like"/>
    <property type="match status" value="1"/>
</dbReference>
<gene>
    <name evidence="6" type="ORF">VI08_18485</name>
</gene>
<dbReference type="Pfam" id="PF00072">
    <property type="entry name" value="Response_reg"/>
    <property type="match status" value="1"/>
</dbReference>
<evidence type="ECO:0000259" key="4">
    <source>
        <dbReference type="PROSITE" id="PS50110"/>
    </source>
</evidence>
<dbReference type="GO" id="GO:0006355">
    <property type="term" value="P:regulation of DNA-templated transcription"/>
    <property type="evidence" value="ECO:0007669"/>
    <property type="project" value="InterPro"/>
</dbReference>
<dbReference type="AlphaFoldDB" id="A0A0F3K5B8"/>
<keyword evidence="7" id="KW-1185">Reference proteome</keyword>
<reference evidence="6 7" key="1">
    <citation type="submission" date="2015-03" db="EMBL/GenBank/DDBJ databases">
        <title>Draft genome sequence of Luteibacter yeojuensis strain SU11.</title>
        <authorList>
            <person name="Sulaiman J."/>
            <person name="Priya K."/>
            <person name="Chan K.-G."/>
        </authorList>
    </citation>
    <scope>NUCLEOTIDE SEQUENCE [LARGE SCALE GENOMIC DNA]</scope>
    <source>
        <strain evidence="6 7">SU11</strain>
    </source>
</reference>
<dbReference type="GO" id="GO:0000976">
    <property type="term" value="F:transcription cis-regulatory region binding"/>
    <property type="evidence" value="ECO:0007669"/>
    <property type="project" value="TreeGrafter"/>
</dbReference>
<dbReference type="RefSeq" id="WP_045831115.1">
    <property type="nucleotide sequence ID" value="NZ_JZRB01000056.1"/>
</dbReference>
<evidence type="ECO:0000256" key="2">
    <source>
        <dbReference type="PROSITE-ProRule" id="PRU00169"/>
    </source>
</evidence>
<dbReference type="EMBL" id="JZRB01000056">
    <property type="protein sequence ID" value="KJV26465.1"/>
    <property type="molecule type" value="Genomic_DNA"/>
</dbReference>